<dbReference type="Gene3D" id="3.40.50.12780">
    <property type="entry name" value="N-terminal domain of ligase-like"/>
    <property type="match status" value="1"/>
</dbReference>
<evidence type="ECO:0000259" key="2">
    <source>
        <dbReference type="Pfam" id="PF13193"/>
    </source>
</evidence>
<accession>A0ABX1GJW1</accession>
<proteinExistence type="predicted"/>
<name>A0ABX1GJW1_9GAMM</name>
<dbReference type="PANTHER" id="PTHR43767:SF7">
    <property type="entry name" value="MEDIUM_LONG-CHAIN-FATTY-ACID--COA LIGASE FADD8"/>
    <property type="match status" value="1"/>
</dbReference>
<organism evidence="3 4">
    <name type="scientific">Spongiibacter thalassae</name>
    <dbReference type="NCBI Taxonomy" id="2721624"/>
    <lineage>
        <taxon>Bacteria</taxon>
        <taxon>Pseudomonadati</taxon>
        <taxon>Pseudomonadota</taxon>
        <taxon>Gammaproteobacteria</taxon>
        <taxon>Cellvibrionales</taxon>
        <taxon>Spongiibacteraceae</taxon>
        <taxon>Spongiibacter</taxon>
    </lineage>
</organism>
<dbReference type="NCBIfam" id="NF004837">
    <property type="entry name" value="PRK06187.1"/>
    <property type="match status" value="1"/>
</dbReference>
<evidence type="ECO:0000259" key="1">
    <source>
        <dbReference type="Pfam" id="PF00501"/>
    </source>
</evidence>
<reference evidence="3 4" key="1">
    <citation type="submission" date="2020-04" db="EMBL/GenBank/DDBJ databases">
        <authorList>
            <person name="Yoon J."/>
        </authorList>
    </citation>
    <scope>NUCLEOTIDE SEQUENCE [LARGE SCALE GENOMIC DNA]</scope>
    <source>
        <strain evidence="3 4">KMU-166</strain>
    </source>
</reference>
<protein>
    <submittedName>
        <fullName evidence="3">Long-chain-fatty-acid--CoA ligase</fullName>
    </submittedName>
</protein>
<comment type="caution">
    <text evidence="3">The sequence shown here is derived from an EMBL/GenBank/DDBJ whole genome shotgun (WGS) entry which is preliminary data.</text>
</comment>
<dbReference type="InterPro" id="IPR045851">
    <property type="entry name" value="AMP-bd_C_sf"/>
</dbReference>
<dbReference type="InterPro" id="IPR042099">
    <property type="entry name" value="ANL_N_sf"/>
</dbReference>
<evidence type="ECO:0000313" key="4">
    <source>
        <dbReference type="Proteomes" id="UP000765845"/>
    </source>
</evidence>
<dbReference type="GO" id="GO:0016874">
    <property type="term" value="F:ligase activity"/>
    <property type="evidence" value="ECO:0007669"/>
    <property type="project" value="UniProtKB-KW"/>
</dbReference>
<dbReference type="SUPFAM" id="SSF56801">
    <property type="entry name" value="Acetyl-CoA synthetase-like"/>
    <property type="match status" value="1"/>
</dbReference>
<evidence type="ECO:0000313" key="3">
    <source>
        <dbReference type="EMBL" id="NKI19256.1"/>
    </source>
</evidence>
<dbReference type="InterPro" id="IPR050237">
    <property type="entry name" value="ATP-dep_AMP-bd_enzyme"/>
</dbReference>
<dbReference type="Pfam" id="PF00501">
    <property type="entry name" value="AMP-binding"/>
    <property type="match status" value="1"/>
</dbReference>
<feature type="domain" description="AMP-binding enzyme C-terminal" evidence="2">
    <location>
        <begin position="426"/>
        <end position="501"/>
    </location>
</feature>
<gene>
    <name evidence="3" type="ORF">HCU74_17755</name>
</gene>
<keyword evidence="3" id="KW-0436">Ligase</keyword>
<dbReference type="InterPro" id="IPR025110">
    <property type="entry name" value="AMP-bd_C"/>
</dbReference>
<keyword evidence="4" id="KW-1185">Reference proteome</keyword>
<dbReference type="Proteomes" id="UP000765845">
    <property type="component" value="Unassembled WGS sequence"/>
</dbReference>
<dbReference type="Gene3D" id="3.30.300.30">
    <property type="match status" value="1"/>
</dbReference>
<dbReference type="EMBL" id="JAAWWK010000007">
    <property type="protein sequence ID" value="NKI19256.1"/>
    <property type="molecule type" value="Genomic_DNA"/>
</dbReference>
<dbReference type="PANTHER" id="PTHR43767">
    <property type="entry name" value="LONG-CHAIN-FATTY-ACID--COA LIGASE"/>
    <property type="match status" value="1"/>
</dbReference>
<dbReference type="InterPro" id="IPR000873">
    <property type="entry name" value="AMP-dep_synth/lig_dom"/>
</dbReference>
<sequence length="520" mass="57000">MYIQEMIEFNAREYSDHIALRTPSQSLSYGELEQRCNQLANGLLASGLQAGDRVALLSKNNLAYLQVVIACMKAGLILVPLNYRLAPAELSYILTDSDAAMLIVGDNELRDAASKCEAIATLDRCFSLSETNADWRAFEELFSANTTRPPRSTLNAENNDVIQMYTSGTTGYPKGVLFGHRQLLSAYVMTAQVPERCQVGHLGIMPLPLFHVAGMAASLVWLCGGAIVEVTDDFNPLQLVQSIVGSTSCDTVLVPAMIQAVLAFVPNIESYDFSPLQRITYGASPISMPILQQAMEVFGCDFVQGFGMTELSCMVLCLQASDHRRALAGNPQLLRSCGRPLPGAELKVLKDNGEEAAPGETGELLIRSATVMSGYWKQPEKTAATLVDGWLHTGDAGYVDEDGFFYIRDRLKDMIVSGGENIYPAEIENTLFSHPAIQDVAVIAVPDEKFGEAALAVCVLKPDTTVTDEDLVAFCRERLAGYKTPRRYAFVDELPRNPSGKVLKRVLREPYWQDSDRQVG</sequence>
<feature type="domain" description="AMP-dependent synthetase/ligase" evidence="1">
    <location>
        <begin position="9"/>
        <end position="376"/>
    </location>
</feature>
<dbReference type="Pfam" id="PF13193">
    <property type="entry name" value="AMP-binding_C"/>
    <property type="match status" value="1"/>
</dbReference>